<sequence length="382" mass="42158">MNPNPSSSAGPLRIGAIGAGGFGLFALQQFLQTPHVELAAIAGTHREAALAMSLRFGVADLVETETLLADPTVDLIYIATPPFLHYPQALAALQAGKHVICEKPLAMNVAQADELIALARSKNLLCVANLMQRYNPLFDAVSGVVQTGVLGECLHGWFENYASDEGLAADHWFWDREKSGGIFVEHGVHFFDLFEGWLGVGEVVAAQRTLRPGSEIGVEEQVQCTVRHASGPLVNFYHGFTQPSRLDRQEFRLLFEHGDLTLEEWVPTRARVRGAVNEAQTRQLMELFPGARLDVLKTFGGRDRVARGRHKDLDISQQIDLRHDGGGEGDKMRLYCQLLRSLFADQLAWLKDRNHPRKITEQNGRDSVAMAEAATNLSLCSL</sequence>
<dbReference type="PANTHER" id="PTHR43818:SF11">
    <property type="entry name" value="BCDNA.GH03377"/>
    <property type="match status" value="1"/>
</dbReference>
<dbReference type="RefSeq" id="WP_138087533.1">
    <property type="nucleotide sequence ID" value="NZ_VAUV01000013.1"/>
</dbReference>
<dbReference type="Gene3D" id="3.40.50.720">
    <property type="entry name" value="NAD(P)-binding Rossmann-like Domain"/>
    <property type="match status" value="1"/>
</dbReference>
<dbReference type="InterPro" id="IPR050463">
    <property type="entry name" value="Gfo/Idh/MocA_oxidrdct_glycsds"/>
</dbReference>
<dbReference type="Pfam" id="PF22725">
    <property type="entry name" value="GFO_IDH_MocA_C3"/>
    <property type="match status" value="1"/>
</dbReference>
<evidence type="ECO:0000259" key="3">
    <source>
        <dbReference type="Pfam" id="PF22725"/>
    </source>
</evidence>
<gene>
    <name evidence="4" type="ORF">FEM03_17230</name>
</gene>
<dbReference type="Proteomes" id="UP000306196">
    <property type="component" value="Unassembled WGS sequence"/>
</dbReference>
<dbReference type="InterPro" id="IPR000683">
    <property type="entry name" value="Gfo/Idh/MocA-like_OxRdtase_N"/>
</dbReference>
<evidence type="ECO:0000256" key="1">
    <source>
        <dbReference type="ARBA" id="ARBA00023002"/>
    </source>
</evidence>
<feature type="domain" description="Gfo/Idh/MocA-like oxidoreductase N-terminal" evidence="2">
    <location>
        <begin position="12"/>
        <end position="127"/>
    </location>
</feature>
<keyword evidence="1" id="KW-0560">Oxidoreductase</keyword>
<dbReference type="Gene3D" id="3.30.360.10">
    <property type="entry name" value="Dihydrodipicolinate Reductase, domain 2"/>
    <property type="match status" value="1"/>
</dbReference>
<proteinExistence type="predicted"/>
<dbReference type="PANTHER" id="PTHR43818">
    <property type="entry name" value="BCDNA.GH03377"/>
    <property type="match status" value="1"/>
</dbReference>
<dbReference type="SUPFAM" id="SSF51735">
    <property type="entry name" value="NAD(P)-binding Rossmann-fold domains"/>
    <property type="match status" value="1"/>
</dbReference>
<dbReference type="SUPFAM" id="SSF55347">
    <property type="entry name" value="Glyceraldehyde-3-phosphate dehydrogenase-like, C-terminal domain"/>
    <property type="match status" value="1"/>
</dbReference>
<accession>A0A5R8KAQ3</accession>
<evidence type="ECO:0000313" key="4">
    <source>
        <dbReference type="EMBL" id="TLD69390.1"/>
    </source>
</evidence>
<feature type="domain" description="GFO/IDH/MocA-like oxidoreductase" evidence="3">
    <location>
        <begin position="141"/>
        <end position="260"/>
    </location>
</feature>
<dbReference type="GO" id="GO:0000166">
    <property type="term" value="F:nucleotide binding"/>
    <property type="evidence" value="ECO:0007669"/>
    <property type="project" value="InterPro"/>
</dbReference>
<dbReference type="AlphaFoldDB" id="A0A5R8KAQ3"/>
<keyword evidence="5" id="KW-1185">Reference proteome</keyword>
<dbReference type="InterPro" id="IPR036291">
    <property type="entry name" value="NAD(P)-bd_dom_sf"/>
</dbReference>
<dbReference type="GO" id="GO:0016491">
    <property type="term" value="F:oxidoreductase activity"/>
    <property type="evidence" value="ECO:0007669"/>
    <property type="project" value="UniProtKB-KW"/>
</dbReference>
<evidence type="ECO:0000259" key="2">
    <source>
        <dbReference type="Pfam" id="PF01408"/>
    </source>
</evidence>
<dbReference type="EMBL" id="VAUV01000013">
    <property type="protein sequence ID" value="TLD69390.1"/>
    <property type="molecule type" value="Genomic_DNA"/>
</dbReference>
<name>A0A5R8KAQ3_9BACT</name>
<comment type="caution">
    <text evidence="4">The sequence shown here is derived from an EMBL/GenBank/DDBJ whole genome shotgun (WGS) entry which is preliminary data.</text>
</comment>
<reference evidence="4 5" key="1">
    <citation type="submission" date="2019-05" db="EMBL/GenBank/DDBJ databases">
        <title>Verrucobacter flavum gen. nov., sp. nov. a new member of the family Verrucomicrobiaceae.</title>
        <authorList>
            <person name="Szuroczki S."/>
            <person name="Abbaszade G."/>
            <person name="Szabo A."/>
            <person name="Felfoldi T."/>
            <person name="Schumann P."/>
            <person name="Boka K."/>
            <person name="Keki Z."/>
            <person name="Toumi M."/>
            <person name="Toth E."/>
        </authorList>
    </citation>
    <scope>NUCLEOTIDE SEQUENCE [LARGE SCALE GENOMIC DNA]</scope>
    <source>
        <strain evidence="4 5">MG-N-17</strain>
    </source>
</reference>
<protein>
    <submittedName>
        <fullName evidence="4">Gfo/Idh/MocA family oxidoreductase</fullName>
    </submittedName>
</protein>
<evidence type="ECO:0000313" key="5">
    <source>
        <dbReference type="Proteomes" id="UP000306196"/>
    </source>
</evidence>
<dbReference type="OrthoDB" id="240873at2"/>
<dbReference type="Pfam" id="PF01408">
    <property type="entry name" value="GFO_IDH_MocA"/>
    <property type="match status" value="1"/>
</dbReference>
<dbReference type="InterPro" id="IPR055170">
    <property type="entry name" value="GFO_IDH_MocA-like_dom"/>
</dbReference>
<organism evidence="4 5">
    <name type="scientific">Phragmitibacter flavus</name>
    <dbReference type="NCBI Taxonomy" id="2576071"/>
    <lineage>
        <taxon>Bacteria</taxon>
        <taxon>Pseudomonadati</taxon>
        <taxon>Verrucomicrobiota</taxon>
        <taxon>Verrucomicrobiia</taxon>
        <taxon>Verrucomicrobiales</taxon>
        <taxon>Verrucomicrobiaceae</taxon>
        <taxon>Phragmitibacter</taxon>
    </lineage>
</organism>